<dbReference type="OrthoDB" id="5599874at2759"/>
<keyword evidence="3" id="KW-1185">Reference proteome</keyword>
<feature type="region of interest" description="Disordered" evidence="1">
    <location>
        <begin position="348"/>
        <end position="372"/>
    </location>
</feature>
<feature type="compositionally biased region" description="Basic and acidic residues" evidence="1">
    <location>
        <begin position="161"/>
        <end position="184"/>
    </location>
</feature>
<proteinExistence type="predicted"/>
<accession>M5FPA7</accession>
<dbReference type="HOGENOM" id="CLU_037886_0_0_1"/>
<gene>
    <name evidence="2" type="ORF">DACRYDRAFT_112273</name>
</gene>
<evidence type="ECO:0000256" key="1">
    <source>
        <dbReference type="SAM" id="MobiDB-lite"/>
    </source>
</evidence>
<organism evidence="2 3">
    <name type="scientific">Dacryopinax primogenitus (strain DJM 731)</name>
    <name type="common">Brown rot fungus</name>
    <dbReference type="NCBI Taxonomy" id="1858805"/>
    <lineage>
        <taxon>Eukaryota</taxon>
        <taxon>Fungi</taxon>
        <taxon>Dikarya</taxon>
        <taxon>Basidiomycota</taxon>
        <taxon>Agaricomycotina</taxon>
        <taxon>Dacrymycetes</taxon>
        <taxon>Dacrymycetales</taxon>
        <taxon>Dacrymycetaceae</taxon>
        <taxon>Dacryopinax</taxon>
    </lineage>
</organism>
<feature type="compositionally biased region" description="Basic and acidic residues" evidence="1">
    <location>
        <begin position="208"/>
        <end position="242"/>
    </location>
</feature>
<dbReference type="EMBL" id="JH795879">
    <property type="protein sequence ID" value="EJT96933.1"/>
    <property type="molecule type" value="Genomic_DNA"/>
</dbReference>
<protein>
    <recommendedName>
        <fullName evidence="4">Sld7 C-terminal domain-containing protein</fullName>
    </recommendedName>
</protein>
<name>M5FPA7_DACPD</name>
<dbReference type="AlphaFoldDB" id="M5FPA7"/>
<reference evidence="2 3" key="1">
    <citation type="journal article" date="2012" name="Science">
        <title>The Paleozoic origin of enzymatic lignin decomposition reconstructed from 31 fungal genomes.</title>
        <authorList>
            <person name="Floudas D."/>
            <person name="Binder M."/>
            <person name="Riley R."/>
            <person name="Barry K."/>
            <person name="Blanchette R.A."/>
            <person name="Henrissat B."/>
            <person name="Martinez A.T."/>
            <person name="Otillar R."/>
            <person name="Spatafora J.W."/>
            <person name="Yadav J.S."/>
            <person name="Aerts A."/>
            <person name="Benoit I."/>
            <person name="Boyd A."/>
            <person name="Carlson A."/>
            <person name="Copeland A."/>
            <person name="Coutinho P.M."/>
            <person name="de Vries R.P."/>
            <person name="Ferreira P."/>
            <person name="Findley K."/>
            <person name="Foster B."/>
            <person name="Gaskell J."/>
            <person name="Glotzer D."/>
            <person name="Gorecki P."/>
            <person name="Heitman J."/>
            <person name="Hesse C."/>
            <person name="Hori C."/>
            <person name="Igarashi K."/>
            <person name="Jurgens J.A."/>
            <person name="Kallen N."/>
            <person name="Kersten P."/>
            <person name="Kohler A."/>
            <person name="Kuees U."/>
            <person name="Kumar T.K.A."/>
            <person name="Kuo A."/>
            <person name="LaButti K."/>
            <person name="Larrondo L.F."/>
            <person name="Lindquist E."/>
            <person name="Ling A."/>
            <person name="Lombard V."/>
            <person name="Lucas S."/>
            <person name="Lundell T."/>
            <person name="Martin R."/>
            <person name="McLaughlin D.J."/>
            <person name="Morgenstern I."/>
            <person name="Morin E."/>
            <person name="Murat C."/>
            <person name="Nagy L.G."/>
            <person name="Nolan M."/>
            <person name="Ohm R.A."/>
            <person name="Patyshakuliyeva A."/>
            <person name="Rokas A."/>
            <person name="Ruiz-Duenas F.J."/>
            <person name="Sabat G."/>
            <person name="Salamov A."/>
            <person name="Samejima M."/>
            <person name="Schmutz J."/>
            <person name="Slot J.C."/>
            <person name="St John F."/>
            <person name="Stenlid J."/>
            <person name="Sun H."/>
            <person name="Sun S."/>
            <person name="Syed K."/>
            <person name="Tsang A."/>
            <person name="Wiebenga A."/>
            <person name="Young D."/>
            <person name="Pisabarro A."/>
            <person name="Eastwood D.C."/>
            <person name="Martin F."/>
            <person name="Cullen D."/>
            <person name="Grigoriev I.V."/>
            <person name="Hibbett D.S."/>
        </authorList>
    </citation>
    <scope>NUCLEOTIDE SEQUENCE [LARGE SCALE GENOMIC DNA]</scope>
    <source>
        <strain evidence="2 3">DJM-731 SS1</strain>
    </source>
</reference>
<dbReference type="OMA" id="KDTWIDP"/>
<feature type="region of interest" description="Disordered" evidence="1">
    <location>
        <begin position="155"/>
        <end position="262"/>
    </location>
</feature>
<evidence type="ECO:0000313" key="2">
    <source>
        <dbReference type="EMBL" id="EJT96933.1"/>
    </source>
</evidence>
<evidence type="ECO:0000313" key="3">
    <source>
        <dbReference type="Proteomes" id="UP000030653"/>
    </source>
</evidence>
<dbReference type="RefSeq" id="XP_040623831.1">
    <property type="nucleotide sequence ID" value="XM_040769386.1"/>
</dbReference>
<sequence>MAPSHRLLWRGALSHPFTQLDGVAFIAHLPQSTESPSTTPTHSKLGALDTPTALALETLRGRPSLPVLGTWKGEVDVEQGIRIHINPSCHLTVAYFTRLFSTPPLSPTSQHTPCLRISLSSCTPSAEDELLLFPSPLPSGNIEILVARPRPSLPKAKRLVPRPDDPLPRRIQDLRGLDLQERGIKRTSSNGPEALDDVFSATAKRRRISDEPPTKPDRPFERRKSGKLDKLGKENLDQEADRSMPPPLVPPNSEPSSTEEQNKALIKKHIVTSLANAGCGRAHADFKDCFSIVNRGVSFALVRFFLSVLQQPLKSEKRKHLKRRKLDRDEVVRLVGAHVGMYFVPDSPVKPSRTSRPRETLERAGSEEVIWA</sequence>
<feature type="compositionally biased region" description="Pro residues" evidence="1">
    <location>
        <begin position="244"/>
        <end position="253"/>
    </location>
</feature>
<dbReference type="GeneID" id="63684448"/>
<feature type="compositionally biased region" description="Basic and acidic residues" evidence="1">
    <location>
        <begin position="356"/>
        <end position="366"/>
    </location>
</feature>
<evidence type="ECO:0008006" key="4">
    <source>
        <dbReference type="Google" id="ProtNLM"/>
    </source>
</evidence>
<dbReference type="Proteomes" id="UP000030653">
    <property type="component" value="Unassembled WGS sequence"/>
</dbReference>